<evidence type="ECO:0000256" key="1">
    <source>
        <dbReference type="SAM" id="MobiDB-lite"/>
    </source>
</evidence>
<evidence type="ECO:0000259" key="2">
    <source>
        <dbReference type="Pfam" id="PF26300"/>
    </source>
</evidence>
<dbReference type="Pfam" id="PF26300">
    <property type="entry name" value="PEPCK_PPi_lobe_2"/>
    <property type="match status" value="1"/>
</dbReference>
<dbReference type="InterPro" id="IPR058710">
    <property type="entry name" value="PEPCK_lobe_2"/>
</dbReference>
<organism evidence="3">
    <name type="scientific">Thiolapillus brandeum</name>
    <dbReference type="NCBI Taxonomy" id="1076588"/>
    <lineage>
        <taxon>Bacteria</taxon>
        <taxon>Pseudomonadati</taxon>
        <taxon>Pseudomonadota</taxon>
        <taxon>Gammaproteobacteria</taxon>
        <taxon>Chromatiales</taxon>
        <taxon>Sedimenticolaceae</taxon>
        <taxon>Thiolapillus</taxon>
    </lineage>
</organism>
<accession>A0A831WFY5</accession>
<dbReference type="AlphaFoldDB" id="A0A831WFY5"/>
<feature type="domain" description="PPi-type phosphoenolpyruvate carboxykinase lobe 2" evidence="2">
    <location>
        <begin position="512"/>
        <end position="622"/>
    </location>
</feature>
<sequence length="1168" mass="132219">MDLQRALGLDLPDNSIKEERKKLHMYINLKLASSGQPTCADGYATAFLSTADDLLRTYREKNRLLTDYRCPVDRRIEDFLQDYLGDLDDVEMPRLPSNTFVLDRHGVARELSLPMGKDEFKSDIVSSYRVKQGVLHNPASDRRTTKGSFHIAEDGLPIPGDKKAVPRKVFAAMLGHAMTPPDSLLTLPFTSEEETPARMFVSLLLRPVVCPEIPGMDAEKTMEIRFFAPGNLVSNLDFVESIFGNGGNPYLPKFDAALDIEHWTGHTGCVILAPHLVNFTKKELGLPRWEDASERQRREGMCWKEADELYNDGQAFKITARDERGVIVTILADNYYGYCKKEVKTQIGYSANLFGLAEEEHAGGALAFPRRNHGEEYGVDSRTRDPNYSFDEMVRNYGQIMKVKSKGYGIDRKFPDVIYVPQDLRMDLNKQTITWWKDGKKQKIRLQPGKIYVQPNGYKIEMKKHPGAPSWRLVGTDPEGTFCHKPSTVSGGGKSEISKSLNDAVIYSPLFVDDLQADLDRVQEIFDRDYSNRFRPEHADEDRDPTRKPLSEERSLGSVIKLLTPSSSYTDEYNEWLDSIPPRILALVLMIKRFYRQEWGNRWREHLTVDMVDGAPGHELKLHDRKVIASYLRVGFDRANKWRVFKVRQDFIAAEKVQMEDDISASVVVPARNIADCRPGAEDQTHSVKLVKNCEYRLFQRPDDAVIPGYDKQTELDMSKPGNFLANYEPLHGDSLAAVVEDVMTLCSFTPPMRKLLESVYRKGKGYVVSSAHPRLVDGEPSKNPRYLQTRPDLLNPIRKYVAEIGARLHRKLPLEQAICQPVDAVLAGRRNNPPEPGIRPLAVYNPIHYQELPELFMDFICSLTGKSPSTTGAGSEGALTKGPFNALRPTADLNNALVSFILTGYAGYSSSAGFIGPDLRVDHDISLLIPEIWARLHSSQSDPQALIEHGYLEPLNDFDHKGEKVLASRLGYRITDRFVHGFLGKIFDNPNQVFTDEILKPETQDMDVFADGVGNIVEAQRKVAQRYLDDGSVEEACPPLRALLYIMANGEYQGKDAHHPDIRAMFTREYLLESDWYHERLKVKQQRDIALWERHINSLEAFLSQPGYEDEAQRLNIPERLTEAQARLDMLRSPDYLKTLTGTIGADPLRPSASEKAVSSEEPRKVA</sequence>
<feature type="region of interest" description="Disordered" evidence="1">
    <location>
        <begin position="1143"/>
        <end position="1168"/>
    </location>
</feature>
<evidence type="ECO:0000313" key="3">
    <source>
        <dbReference type="EMBL" id="HEC07011.1"/>
    </source>
</evidence>
<dbReference type="EMBL" id="DRLF01000319">
    <property type="protein sequence ID" value="HEC07011.1"/>
    <property type="molecule type" value="Genomic_DNA"/>
</dbReference>
<feature type="compositionally biased region" description="Basic and acidic residues" evidence="1">
    <location>
        <begin position="1159"/>
        <end position="1168"/>
    </location>
</feature>
<proteinExistence type="predicted"/>
<dbReference type="Proteomes" id="UP000886339">
    <property type="component" value="Unassembled WGS sequence"/>
</dbReference>
<protein>
    <recommendedName>
        <fullName evidence="2">PPi-type phosphoenolpyruvate carboxykinase lobe 2 domain-containing protein</fullName>
    </recommendedName>
</protein>
<reference evidence="3" key="1">
    <citation type="journal article" date="2020" name="mSystems">
        <title>Genome- and Community-Level Interaction Insights into Carbon Utilization and Element Cycling Functions of Hydrothermarchaeota in Hydrothermal Sediment.</title>
        <authorList>
            <person name="Zhou Z."/>
            <person name="Liu Y."/>
            <person name="Xu W."/>
            <person name="Pan J."/>
            <person name="Luo Z.H."/>
            <person name="Li M."/>
        </authorList>
    </citation>
    <scope>NUCLEOTIDE SEQUENCE [LARGE SCALE GENOMIC DNA]</scope>
    <source>
        <strain evidence="3">HyVt-458</strain>
    </source>
</reference>
<gene>
    <name evidence="3" type="ORF">ENJ12_09175</name>
</gene>
<name>A0A831WFY5_9GAMM</name>
<comment type="caution">
    <text evidence="3">The sequence shown here is derived from an EMBL/GenBank/DDBJ whole genome shotgun (WGS) entry which is preliminary data.</text>
</comment>